<name>A0ACB7Z4M2_9ERIC</name>
<evidence type="ECO:0000313" key="2">
    <source>
        <dbReference type="Proteomes" id="UP000828048"/>
    </source>
</evidence>
<dbReference type="EMBL" id="CM037154">
    <property type="protein sequence ID" value="KAH7860786.1"/>
    <property type="molecule type" value="Genomic_DNA"/>
</dbReference>
<organism evidence="1 2">
    <name type="scientific">Vaccinium darrowii</name>
    <dbReference type="NCBI Taxonomy" id="229202"/>
    <lineage>
        <taxon>Eukaryota</taxon>
        <taxon>Viridiplantae</taxon>
        <taxon>Streptophyta</taxon>
        <taxon>Embryophyta</taxon>
        <taxon>Tracheophyta</taxon>
        <taxon>Spermatophyta</taxon>
        <taxon>Magnoliopsida</taxon>
        <taxon>eudicotyledons</taxon>
        <taxon>Gunneridae</taxon>
        <taxon>Pentapetalae</taxon>
        <taxon>asterids</taxon>
        <taxon>Ericales</taxon>
        <taxon>Ericaceae</taxon>
        <taxon>Vaccinioideae</taxon>
        <taxon>Vaccinieae</taxon>
        <taxon>Vaccinium</taxon>
    </lineage>
</organism>
<evidence type="ECO:0000313" key="1">
    <source>
        <dbReference type="EMBL" id="KAH7860786.1"/>
    </source>
</evidence>
<dbReference type="Proteomes" id="UP000828048">
    <property type="component" value="Chromosome 4"/>
</dbReference>
<proteinExistence type="predicted"/>
<gene>
    <name evidence="1" type="ORF">Vadar_017982</name>
</gene>
<comment type="caution">
    <text evidence="1">The sequence shown here is derived from an EMBL/GenBank/DDBJ whole genome shotgun (WGS) entry which is preliminary data.</text>
</comment>
<sequence>MQDGQDGDLGEIDALLQDRMRGESVDTTQREEMRNFDKLLNDAQRDLYPGCKSYTLLKYAIEVFNMKVTNHWTNRLLDMFLKFQSDLLPKPNLVPKNTYEARKVLPNLGLPYELLDACINDCVLFYKENATLDRCPKCNVSRYETNCGRGNKIARKVLRYFHLTPRLKRLFMTRMIAKYMRWHMDNPGDGDESRHLTHGGE</sequence>
<protein>
    <submittedName>
        <fullName evidence="1">Uncharacterized protein</fullName>
    </submittedName>
</protein>
<accession>A0ACB7Z4M2</accession>
<reference evidence="1 2" key="1">
    <citation type="journal article" date="2021" name="Hortic Res">
        <title>High-quality reference genome and annotation aids understanding of berry development for evergreen blueberry (Vaccinium darrowii).</title>
        <authorList>
            <person name="Yu J."/>
            <person name="Hulse-Kemp A.M."/>
            <person name="Babiker E."/>
            <person name="Staton M."/>
        </authorList>
    </citation>
    <scope>NUCLEOTIDE SEQUENCE [LARGE SCALE GENOMIC DNA]</scope>
    <source>
        <strain evidence="2">cv. NJ 8807/NJ 8810</strain>
        <tissue evidence="1">Young leaf</tissue>
    </source>
</reference>
<keyword evidence="2" id="KW-1185">Reference proteome</keyword>